<sequence>MSKNVIAIIPAAGIGERFLSNKPKQYFKIDQSTIIEKTVSSFIASDLISKIIIPINKNDDLIQDQDFFNNSKVQVVEGGNTRSESVFNALKAIDIKDYEYVITHDVARPNISTKEIELLCSHILDNNSDCSFFFFPITESIKEISNKHENTVDKNNYYLVQTPQISRSELLYDALEKCIESNINIPDESFVMEKMGYSISKIQGKADNIKITYPQDINLLRKFNTRTGTGFDLHTYKAGNGIILGGHLLECDYSVNAHSDGDVLLHSIADAILGASALGDIGIFFSDNDKNNKNLDSKVIIDFCLDEISKIGLEIFNIDATIICETPKISPARDAILDSLSKILRIDISQIGLKATTSEKIGIIGENKAIAVQTLVNLINKK</sequence>
<evidence type="ECO:0000313" key="17">
    <source>
        <dbReference type="Proteomes" id="UP000318359"/>
    </source>
</evidence>
<protein>
    <recommendedName>
        <fullName evidence="14">2-C-methyl-D-erythritol 2,4-cyclodiphosphate synthase</fullName>
        <shortName evidence="14">MECDP-synthase</shortName>
        <shortName evidence="14">MECPP-synthase</shortName>
        <shortName evidence="14">MECPS</shortName>
        <ecNumber evidence="14">4.6.1.12</ecNumber>
    </recommendedName>
</protein>
<comment type="function">
    <text evidence="14">Involved in the biosynthesis of isopentenyl diphosphate (IPP) and dimethylallyl diphosphate (DMAPP), two major building blocks of isoprenoid compounds. Catalyzes the conversion of 4-diphosphocytidyl-2-C-methyl-D-erythritol 2-phosphate (CDP-ME2P) to 2-C-methyl-D-erythritol 2,4-cyclodiphosphate (ME-CPP) with a corresponding release of cytidine 5-monophosphate (CMP).</text>
</comment>
<accession>A0A520MC93</accession>
<dbReference type="HAMAP" id="MF_00107">
    <property type="entry name" value="IspF"/>
    <property type="match status" value="1"/>
</dbReference>
<feature type="binding site" evidence="14">
    <location>
        <begin position="280"/>
        <end position="282"/>
    </location>
    <ligand>
        <name>4-CDP-2-C-methyl-D-erythritol 2-phosphate</name>
        <dbReference type="ChEBI" id="CHEBI:57919"/>
    </ligand>
</feature>
<dbReference type="PANTHER" id="PTHR43181">
    <property type="entry name" value="2-C-METHYL-D-ERYTHRITOL 2,4-CYCLODIPHOSPHATE SYNTHASE, CHLOROPLASTIC"/>
    <property type="match status" value="1"/>
</dbReference>
<dbReference type="InterPro" id="IPR029044">
    <property type="entry name" value="Nucleotide-diphossugar_trans"/>
</dbReference>
<evidence type="ECO:0000256" key="7">
    <source>
        <dbReference type="ARBA" id="ARBA00011233"/>
    </source>
</evidence>
<name>A0A520MC93_9GAMM</name>
<dbReference type="CDD" id="cd00554">
    <property type="entry name" value="MECDP_synthase"/>
    <property type="match status" value="1"/>
</dbReference>
<evidence type="ECO:0000256" key="11">
    <source>
        <dbReference type="ARBA" id="ARBA00023229"/>
    </source>
</evidence>
<feature type="binding site" evidence="14">
    <location>
        <begin position="232"/>
        <end position="234"/>
    </location>
    <ligand>
        <name>4-CDP-2-C-methyl-D-erythritol 2-phosphate</name>
        <dbReference type="ChEBI" id="CHEBI:57919"/>
    </ligand>
</feature>
<dbReference type="NCBIfam" id="TIGR00151">
    <property type="entry name" value="ispF"/>
    <property type="match status" value="1"/>
</dbReference>
<comment type="catalytic activity">
    <reaction evidence="1 14">
        <text>4-CDP-2-C-methyl-D-erythritol 2-phosphate = 2-C-methyl-D-erythritol 2,4-cyclic diphosphate + CMP</text>
        <dbReference type="Rhea" id="RHEA:23864"/>
        <dbReference type="ChEBI" id="CHEBI:57919"/>
        <dbReference type="ChEBI" id="CHEBI:58483"/>
        <dbReference type="ChEBI" id="CHEBI:60377"/>
        <dbReference type="EC" id="4.6.1.12"/>
    </reaction>
</comment>
<dbReference type="InterPro" id="IPR003526">
    <property type="entry name" value="MECDP_synthase"/>
</dbReference>
<proteinExistence type="inferred from homology"/>
<dbReference type="SUPFAM" id="SSF53448">
    <property type="entry name" value="Nucleotide-diphospho-sugar transferases"/>
    <property type="match status" value="1"/>
</dbReference>
<comment type="subunit">
    <text evidence="7 14">Homotrimer.</text>
</comment>
<dbReference type="CDD" id="cd02516">
    <property type="entry name" value="CDP-ME_synthetase"/>
    <property type="match status" value="1"/>
</dbReference>
<dbReference type="InterPro" id="IPR020555">
    <property type="entry name" value="MECDP_synthase_CS"/>
</dbReference>
<dbReference type="GO" id="GO:0008685">
    <property type="term" value="F:2-C-methyl-D-erythritol 2,4-cyclodiphosphate synthase activity"/>
    <property type="evidence" value="ECO:0007669"/>
    <property type="project" value="UniProtKB-UniRule"/>
</dbReference>
<evidence type="ECO:0000259" key="15">
    <source>
        <dbReference type="Pfam" id="PF02542"/>
    </source>
</evidence>
<feature type="binding site" evidence="14">
    <location>
        <position position="234"/>
    </location>
    <ligand>
        <name>a divalent metal cation</name>
        <dbReference type="ChEBI" id="CHEBI:60240"/>
    </ligand>
</feature>
<evidence type="ECO:0000256" key="13">
    <source>
        <dbReference type="ARBA" id="ARBA00023268"/>
    </source>
</evidence>
<comment type="catalytic activity">
    <reaction evidence="2">
        <text>2-C-methyl-D-erythritol 4-phosphate + CTP + H(+) = 4-CDP-2-C-methyl-D-erythritol + diphosphate</text>
        <dbReference type="Rhea" id="RHEA:13429"/>
        <dbReference type="ChEBI" id="CHEBI:15378"/>
        <dbReference type="ChEBI" id="CHEBI:33019"/>
        <dbReference type="ChEBI" id="CHEBI:37563"/>
        <dbReference type="ChEBI" id="CHEBI:57823"/>
        <dbReference type="ChEBI" id="CHEBI:58262"/>
        <dbReference type="EC" id="2.7.7.60"/>
    </reaction>
</comment>
<comment type="caution">
    <text evidence="16">The sequence shown here is derived from an EMBL/GenBank/DDBJ whole genome shotgun (WGS) entry which is preliminary data.</text>
</comment>
<dbReference type="InterPro" id="IPR034683">
    <property type="entry name" value="IspD/TarI"/>
</dbReference>
<evidence type="ECO:0000256" key="3">
    <source>
        <dbReference type="ARBA" id="ARBA00004709"/>
    </source>
</evidence>
<evidence type="ECO:0000256" key="2">
    <source>
        <dbReference type="ARBA" id="ARBA00001282"/>
    </source>
</evidence>
<dbReference type="UniPathway" id="UPA00056">
    <property type="reaction ID" value="UER00093"/>
</dbReference>
<feature type="site" description="Transition state stabilizer" evidence="14">
    <location>
        <position position="258"/>
    </location>
</feature>
<evidence type="ECO:0000313" key="16">
    <source>
        <dbReference type="EMBL" id="RZO18846.1"/>
    </source>
</evidence>
<dbReference type="Gene3D" id="3.30.1330.50">
    <property type="entry name" value="2-C-methyl-D-erythritol 2,4-cyclodiphosphate synthase"/>
    <property type="match status" value="1"/>
</dbReference>
<evidence type="ECO:0000256" key="6">
    <source>
        <dbReference type="ARBA" id="ARBA00009789"/>
    </source>
</evidence>
<dbReference type="GO" id="GO:0046872">
    <property type="term" value="F:metal ion binding"/>
    <property type="evidence" value="ECO:0007669"/>
    <property type="project" value="UniProtKB-KW"/>
</dbReference>
<dbReference type="EC" id="4.6.1.12" evidence="14"/>
<organism evidence="16 17">
    <name type="scientific">SAR86 cluster bacterium</name>
    <dbReference type="NCBI Taxonomy" id="2030880"/>
    <lineage>
        <taxon>Bacteria</taxon>
        <taxon>Pseudomonadati</taxon>
        <taxon>Pseudomonadota</taxon>
        <taxon>Gammaproteobacteria</taxon>
        <taxon>SAR86 cluster</taxon>
    </lineage>
</organism>
<keyword evidence="10 14" id="KW-0479">Metal-binding</keyword>
<keyword evidence="13" id="KW-0511">Multifunctional enzyme</keyword>
<feature type="binding site" evidence="14">
    <location>
        <begin position="258"/>
        <end position="259"/>
    </location>
    <ligand>
        <name>4-CDP-2-C-methyl-D-erythritol 2-phosphate</name>
        <dbReference type="ChEBI" id="CHEBI:57919"/>
    </ligand>
</feature>
<dbReference type="InterPro" id="IPR018294">
    <property type="entry name" value="ISPD_synthase_CS"/>
</dbReference>
<dbReference type="PROSITE" id="PS01350">
    <property type="entry name" value="ISPF"/>
    <property type="match status" value="1"/>
</dbReference>
<comment type="pathway">
    <text evidence="4">Isoprenoid biosynthesis; isopentenyl diphosphate biosynthesis via DXP pathway; isopentenyl diphosphate from 1-deoxy-D-xylulose 5-phosphate: step 2/6.</text>
</comment>
<comment type="similarity">
    <text evidence="6">Belongs to the IspD/TarI cytidylyltransferase family. IspD subfamily.</text>
</comment>
<comment type="caution">
    <text evidence="14">Lacks conserved residue(s) required for the propagation of feature annotation.</text>
</comment>
<comment type="cofactor">
    <cofactor evidence="14">
        <name>a divalent metal cation</name>
        <dbReference type="ChEBI" id="CHEBI:60240"/>
    </cofactor>
    <text evidence="14">Binds 1 divalent metal cation per subunit.</text>
</comment>
<feature type="binding site" evidence="14">
    <location>
        <begin position="356"/>
        <end position="359"/>
    </location>
    <ligand>
        <name>4-CDP-2-C-methyl-D-erythritol 2-phosphate</name>
        <dbReference type="ChEBI" id="CHEBI:57919"/>
    </ligand>
</feature>
<evidence type="ECO:0000256" key="4">
    <source>
        <dbReference type="ARBA" id="ARBA00004787"/>
    </source>
</evidence>
<dbReference type="GO" id="GO:0050518">
    <property type="term" value="F:2-C-methyl-D-erythritol 4-phosphate cytidylyltransferase activity"/>
    <property type="evidence" value="ECO:0007669"/>
    <property type="project" value="UniProtKB-EC"/>
</dbReference>
<feature type="binding site" evidence="14">
    <location>
        <begin position="285"/>
        <end position="289"/>
    </location>
    <ligand>
        <name>4-CDP-2-C-methyl-D-erythritol 2-phosphate</name>
        <dbReference type="ChEBI" id="CHEBI:57919"/>
    </ligand>
</feature>
<dbReference type="Pfam" id="PF02542">
    <property type="entry name" value="YgbB"/>
    <property type="match status" value="1"/>
</dbReference>
<dbReference type="Proteomes" id="UP000318359">
    <property type="component" value="Unassembled WGS sequence"/>
</dbReference>
<evidence type="ECO:0000256" key="8">
    <source>
        <dbReference type="ARBA" id="ARBA00022679"/>
    </source>
</evidence>
<dbReference type="SUPFAM" id="SSF69765">
    <property type="entry name" value="IpsF-like"/>
    <property type="match status" value="1"/>
</dbReference>
<gene>
    <name evidence="16" type="primary">ispD</name>
    <name evidence="14" type="synonym">ispF</name>
    <name evidence="16" type="ORF">EVB00_00435</name>
</gene>
<dbReference type="InterPro" id="IPR036571">
    <property type="entry name" value="MECDP_synthase_sf"/>
</dbReference>
<dbReference type="FunFam" id="3.90.550.10:FF:000003">
    <property type="entry name" value="2-C-methyl-D-erythritol 4-phosphate cytidylyltransferase"/>
    <property type="match status" value="1"/>
</dbReference>
<dbReference type="PANTHER" id="PTHR43181:SF1">
    <property type="entry name" value="2-C-METHYL-D-ERYTHRITOL 2,4-CYCLODIPHOSPHATE SYNTHASE, CHLOROPLASTIC"/>
    <property type="match status" value="1"/>
</dbReference>
<reference evidence="16 17" key="1">
    <citation type="submission" date="2019-02" db="EMBL/GenBank/DDBJ databases">
        <title>Prokaryotic population dynamics and viral predation in marine succession experiment using metagenomics: the confinement effect.</title>
        <authorList>
            <person name="Haro-Moreno J.M."/>
            <person name="Rodriguez-Valera F."/>
            <person name="Lopez-Perez M."/>
        </authorList>
    </citation>
    <scope>NUCLEOTIDE SEQUENCE [LARGE SCALE GENOMIC DNA]</scope>
    <source>
        <strain evidence="16">MED-G167</strain>
    </source>
</reference>
<dbReference type="EMBL" id="SHBM01000003">
    <property type="protein sequence ID" value="RZO18846.1"/>
    <property type="molecule type" value="Genomic_DNA"/>
</dbReference>
<dbReference type="Pfam" id="PF01128">
    <property type="entry name" value="IspD"/>
    <property type="match status" value="1"/>
</dbReference>
<feature type="binding site" evidence="14">
    <location>
        <position position="232"/>
    </location>
    <ligand>
        <name>a divalent metal cation</name>
        <dbReference type="ChEBI" id="CHEBI:60240"/>
    </ligand>
</feature>
<dbReference type="AlphaFoldDB" id="A0A520MC93"/>
<evidence type="ECO:0000256" key="10">
    <source>
        <dbReference type="ARBA" id="ARBA00022723"/>
    </source>
</evidence>
<keyword evidence="11 14" id="KW-0414">Isoprene biosynthesis</keyword>
<evidence type="ECO:0000256" key="14">
    <source>
        <dbReference type="HAMAP-Rule" id="MF_00107"/>
    </source>
</evidence>
<keyword evidence="8 16" id="KW-0808">Transferase</keyword>
<keyword evidence="9 16" id="KW-0548">Nucleotidyltransferase</keyword>
<evidence type="ECO:0000256" key="9">
    <source>
        <dbReference type="ARBA" id="ARBA00022695"/>
    </source>
</evidence>
<dbReference type="NCBIfam" id="TIGR00453">
    <property type="entry name" value="ispD"/>
    <property type="match status" value="1"/>
</dbReference>
<evidence type="ECO:0000256" key="1">
    <source>
        <dbReference type="ARBA" id="ARBA00000200"/>
    </source>
</evidence>
<evidence type="ECO:0000256" key="12">
    <source>
        <dbReference type="ARBA" id="ARBA00023239"/>
    </source>
</evidence>
<feature type="binding site" evidence="14">
    <location>
        <position position="266"/>
    </location>
    <ligand>
        <name>a divalent metal cation</name>
        <dbReference type="ChEBI" id="CHEBI:60240"/>
    </ligand>
</feature>
<dbReference type="GO" id="GO:0019288">
    <property type="term" value="P:isopentenyl diphosphate biosynthetic process, methylerythritol 4-phosphate pathway"/>
    <property type="evidence" value="ECO:0007669"/>
    <property type="project" value="UniProtKB-UniRule"/>
</dbReference>
<dbReference type="GO" id="GO:0016114">
    <property type="term" value="P:terpenoid biosynthetic process"/>
    <property type="evidence" value="ECO:0007669"/>
    <property type="project" value="InterPro"/>
</dbReference>
<dbReference type="PROSITE" id="PS01295">
    <property type="entry name" value="ISPD"/>
    <property type="match status" value="1"/>
</dbReference>
<feature type="site" description="Transition state stabilizer" evidence="14">
    <location>
        <position position="357"/>
    </location>
</feature>
<comment type="similarity">
    <text evidence="5 14">Belongs to the IspF family.</text>
</comment>
<dbReference type="InterPro" id="IPR001228">
    <property type="entry name" value="IspD"/>
</dbReference>
<keyword evidence="12 14" id="KW-0456">Lyase</keyword>
<feature type="domain" description="2-C-methyl-D-erythritol 2,4-cyclodiphosphate synthase" evidence="15">
    <location>
        <begin position="226"/>
        <end position="378"/>
    </location>
</feature>
<evidence type="ECO:0000256" key="5">
    <source>
        <dbReference type="ARBA" id="ARBA00008480"/>
    </source>
</evidence>
<dbReference type="Gene3D" id="3.90.550.10">
    <property type="entry name" value="Spore Coat Polysaccharide Biosynthesis Protein SpsA, Chain A"/>
    <property type="match status" value="1"/>
</dbReference>
<comment type="pathway">
    <text evidence="3 14">Isoprenoid biosynthesis; isopentenyl diphosphate biosynthesis via DXP pathway; isopentenyl diphosphate from 1-deoxy-D-xylulose 5-phosphate: step 4/6.</text>
</comment>